<keyword evidence="1" id="KW-0812">Transmembrane</keyword>
<evidence type="ECO:0000256" key="1">
    <source>
        <dbReference type="SAM" id="Phobius"/>
    </source>
</evidence>
<protein>
    <recommendedName>
        <fullName evidence="4">Leucine-rich repeat domain-containing protein</fullName>
    </recommendedName>
</protein>
<name>A0ABT4LD86_9SPHI</name>
<dbReference type="SUPFAM" id="SSF52058">
    <property type="entry name" value="L domain-like"/>
    <property type="match status" value="1"/>
</dbReference>
<sequence>MDFKTFLMLFLVVMLFAGLFFIYKSVKGWDRDYIPKKMKTKIIRQILGYNGSRLLMGTIGVLFLILPLYTFSDKFLGIHLNKRITDKQDFIVLSSKADPVKTPESITTPSGERTGTLSVMADHINYSSEKVLNSYYKIVLKDNYLEELPPFVWKLKNLEEIDLENNDLKDLPVEKLLELKNLKKLNLKNNPLSKESSEKLKSLNKIEISK</sequence>
<feature type="transmembrane region" description="Helical" evidence="1">
    <location>
        <begin position="47"/>
        <end position="69"/>
    </location>
</feature>
<dbReference type="Proteomes" id="UP001144347">
    <property type="component" value="Unassembled WGS sequence"/>
</dbReference>
<gene>
    <name evidence="2" type="ORF">O0955_17910</name>
</gene>
<evidence type="ECO:0000313" key="2">
    <source>
        <dbReference type="EMBL" id="MCZ4245892.1"/>
    </source>
</evidence>
<keyword evidence="1" id="KW-0472">Membrane</keyword>
<dbReference type="InterPro" id="IPR001611">
    <property type="entry name" value="Leu-rich_rpt"/>
</dbReference>
<proteinExistence type="predicted"/>
<keyword evidence="1" id="KW-1133">Transmembrane helix</keyword>
<comment type="caution">
    <text evidence="2">The sequence shown here is derived from an EMBL/GenBank/DDBJ whole genome shotgun (WGS) entry which is preliminary data.</text>
</comment>
<accession>A0ABT4LD86</accession>
<reference evidence="2" key="1">
    <citation type="submission" date="2022-12" db="EMBL/GenBank/DDBJ databases">
        <title>Genome sequence of HCMS5-2.</title>
        <authorList>
            <person name="Woo H."/>
        </authorList>
    </citation>
    <scope>NUCLEOTIDE SEQUENCE</scope>
    <source>
        <strain evidence="2">HCMS5-2</strain>
    </source>
</reference>
<organism evidence="2 3">
    <name type="scientific">Pedobacter punctiformis</name>
    <dbReference type="NCBI Taxonomy" id="3004097"/>
    <lineage>
        <taxon>Bacteria</taxon>
        <taxon>Pseudomonadati</taxon>
        <taxon>Bacteroidota</taxon>
        <taxon>Sphingobacteriia</taxon>
        <taxon>Sphingobacteriales</taxon>
        <taxon>Sphingobacteriaceae</taxon>
        <taxon>Pedobacter</taxon>
    </lineage>
</organism>
<dbReference type="InterPro" id="IPR032675">
    <property type="entry name" value="LRR_dom_sf"/>
</dbReference>
<dbReference type="EMBL" id="JAPWGM010000008">
    <property type="protein sequence ID" value="MCZ4245892.1"/>
    <property type="molecule type" value="Genomic_DNA"/>
</dbReference>
<evidence type="ECO:0008006" key="4">
    <source>
        <dbReference type="Google" id="ProtNLM"/>
    </source>
</evidence>
<feature type="transmembrane region" description="Helical" evidence="1">
    <location>
        <begin position="6"/>
        <end position="26"/>
    </location>
</feature>
<evidence type="ECO:0000313" key="3">
    <source>
        <dbReference type="Proteomes" id="UP001144347"/>
    </source>
</evidence>
<dbReference type="Pfam" id="PF13855">
    <property type="entry name" value="LRR_8"/>
    <property type="match status" value="1"/>
</dbReference>
<dbReference type="RefSeq" id="WP_269428934.1">
    <property type="nucleotide sequence ID" value="NZ_JAPWGM010000008.1"/>
</dbReference>
<dbReference type="Gene3D" id="3.80.10.10">
    <property type="entry name" value="Ribonuclease Inhibitor"/>
    <property type="match status" value="1"/>
</dbReference>
<dbReference type="PROSITE" id="PS51450">
    <property type="entry name" value="LRR"/>
    <property type="match status" value="1"/>
</dbReference>
<keyword evidence="3" id="KW-1185">Reference proteome</keyword>